<dbReference type="EMBL" id="AP021875">
    <property type="protein sequence ID" value="BBO78321.1"/>
    <property type="molecule type" value="Genomic_DNA"/>
</dbReference>
<accession>A0A5K7ZEW7</accession>
<dbReference type="OrthoDB" id="290946at2"/>
<dbReference type="Pfam" id="PF13174">
    <property type="entry name" value="TPR_6"/>
    <property type="match status" value="1"/>
</dbReference>
<organism evidence="4 5">
    <name type="scientific">Desulfosarcina widdelii</name>
    <dbReference type="NCBI Taxonomy" id="947919"/>
    <lineage>
        <taxon>Bacteria</taxon>
        <taxon>Pseudomonadati</taxon>
        <taxon>Thermodesulfobacteriota</taxon>
        <taxon>Desulfobacteria</taxon>
        <taxon>Desulfobacterales</taxon>
        <taxon>Desulfosarcinaceae</taxon>
        <taxon>Desulfosarcina</taxon>
    </lineage>
</organism>
<evidence type="ECO:0000256" key="3">
    <source>
        <dbReference type="PROSITE-ProRule" id="PRU00339"/>
    </source>
</evidence>
<dbReference type="Pfam" id="PF14559">
    <property type="entry name" value="TPR_19"/>
    <property type="match status" value="1"/>
</dbReference>
<evidence type="ECO:0000256" key="2">
    <source>
        <dbReference type="ARBA" id="ARBA00022803"/>
    </source>
</evidence>
<dbReference type="RefSeq" id="WP_155306967.1">
    <property type="nucleotide sequence ID" value="NZ_AP021875.1"/>
</dbReference>
<evidence type="ECO:0000256" key="1">
    <source>
        <dbReference type="ARBA" id="ARBA00022737"/>
    </source>
</evidence>
<dbReference type="InterPro" id="IPR019734">
    <property type="entry name" value="TPR_rpt"/>
</dbReference>
<dbReference type="Gene3D" id="1.25.40.10">
    <property type="entry name" value="Tetratricopeptide repeat domain"/>
    <property type="match status" value="2"/>
</dbReference>
<keyword evidence="2 3" id="KW-0802">TPR repeat</keyword>
<feature type="repeat" description="TPR" evidence="3">
    <location>
        <begin position="114"/>
        <end position="147"/>
    </location>
</feature>
<feature type="repeat" description="TPR" evidence="3">
    <location>
        <begin position="181"/>
        <end position="214"/>
    </location>
</feature>
<gene>
    <name evidence="4" type="ORF">DSCW_57380</name>
</gene>
<keyword evidence="1" id="KW-0677">Repeat</keyword>
<dbReference type="PANTHER" id="PTHR45586:SF1">
    <property type="entry name" value="LIPOPOLYSACCHARIDE ASSEMBLY PROTEIN B"/>
    <property type="match status" value="1"/>
</dbReference>
<dbReference type="AlphaFoldDB" id="A0A5K7ZEW7"/>
<name>A0A5K7ZEW7_9BACT</name>
<evidence type="ECO:0000313" key="5">
    <source>
        <dbReference type="Proteomes" id="UP000427769"/>
    </source>
</evidence>
<dbReference type="PROSITE" id="PS50293">
    <property type="entry name" value="TPR_REGION"/>
    <property type="match status" value="1"/>
</dbReference>
<dbReference type="PANTHER" id="PTHR45586">
    <property type="entry name" value="TPR REPEAT-CONTAINING PROTEIN PA4667"/>
    <property type="match status" value="1"/>
</dbReference>
<protein>
    <submittedName>
        <fullName evidence="4">Uncharacterized protein</fullName>
    </submittedName>
</protein>
<proteinExistence type="predicted"/>
<dbReference type="Pfam" id="PF13181">
    <property type="entry name" value="TPR_8"/>
    <property type="match status" value="1"/>
</dbReference>
<dbReference type="KEGG" id="dwd:DSCW_57380"/>
<feature type="repeat" description="TPR" evidence="3">
    <location>
        <begin position="215"/>
        <end position="248"/>
    </location>
</feature>
<feature type="repeat" description="TPR" evidence="3">
    <location>
        <begin position="43"/>
        <end position="76"/>
    </location>
</feature>
<dbReference type="PROSITE" id="PS50005">
    <property type="entry name" value="TPR"/>
    <property type="match status" value="5"/>
</dbReference>
<dbReference type="InterPro" id="IPR051012">
    <property type="entry name" value="CellSynth/LPSAsmb/PSIAsmb"/>
</dbReference>
<dbReference type="Proteomes" id="UP000427769">
    <property type="component" value="Chromosome"/>
</dbReference>
<feature type="repeat" description="TPR" evidence="3">
    <location>
        <begin position="80"/>
        <end position="113"/>
    </location>
</feature>
<keyword evidence="5" id="KW-1185">Reference proteome</keyword>
<dbReference type="SUPFAM" id="SSF48452">
    <property type="entry name" value="TPR-like"/>
    <property type="match status" value="1"/>
</dbReference>
<dbReference type="SMART" id="SM00028">
    <property type="entry name" value="TPR"/>
    <property type="match status" value="5"/>
</dbReference>
<reference evidence="4 5" key="1">
    <citation type="submission" date="2019-11" db="EMBL/GenBank/DDBJ databases">
        <title>Comparative genomics of hydrocarbon-degrading Desulfosarcina strains.</title>
        <authorList>
            <person name="Watanabe M."/>
            <person name="Kojima H."/>
            <person name="Fukui M."/>
        </authorList>
    </citation>
    <scope>NUCLEOTIDE SEQUENCE [LARGE SCALE GENOMIC DNA]</scope>
    <source>
        <strain evidence="4 5">PP31</strain>
    </source>
</reference>
<sequence length="412" mass="45859">MGIESVLGDSLSWGTATTILSERDATDIFSILASEDTKLEELSNTFLDAGITQYTNGDYEEAARSFEAAIAIYPDSDSNSDTVKYLAQTYIELEDVDKAIETYETAIANDPTNTDFHTALGQLYYSEERYDEAVAQYHKAVEIDDSSENRYSYGEALLKIKDDEEAEYQFEQVVKADPDSTAGYYGMGKTYALMEEYDEAIKYFQEALEIDDEFYDAMAEIGYAYADMGDFDAARDVLDELEDLDEDLATTLEAYIDQTENPEIAFAWSTSTFPYRMASGYPVSAIDSYLENAGAELSMTMTFQFTKSMDASSVESIYNWSITRAESDNIAETYNYGDEIPSTEITLDTYPDYVLYDSDSGTATVGFTIRQNETADGTIDPSHIVFSFNGEDVYGVSMSEDGDEYSGFAGSA</sequence>
<evidence type="ECO:0000313" key="4">
    <source>
        <dbReference type="EMBL" id="BBO78321.1"/>
    </source>
</evidence>
<dbReference type="Pfam" id="PF00515">
    <property type="entry name" value="TPR_1"/>
    <property type="match status" value="1"/>
</dbReference>
<dbReference type="InterPro" id="IPR011990">
    <property type="entry name" value="TPR-like_helical_dom_sf"/>
</dbReference>